<feature type="transmembrane region" description="Helical" evidence="2">
    <location>
        <begin position="171"/>
        <end position="196"/>
    </location>
</feature>
<protein>
    <recommendedName>
        <fullName evidence="5">DUF805 domain-containing protein</fullName>
    </recommendedName>
</protein>
<dbReference type="AlphaFoldDB" id="A0A0R2B215"/>
<feature type="transmembrane region" description="Helical" evidence="2">
    <location>
        <begin position="54"/>
        <end position="79"/>
    </location>
</feature>
<feature type="transmembrane region" description="Helical" evidence="2">
    <location>
        <begin position="132"/>
        <end position="151"/>
    </location>
</feature>
<reference evidence="3 4" key="1">
    <citation type="journal article" date="2015" name="Genome Announc.">
        <title>Expanding the biotechnology potential of lactobacilli through comparative genomics of 213 strains and associated genera.</title>
        <authorList>
            <person name="Sun Z."/>
            <person name="Harris H.M."/>
            <person name="McCann A."/>
            <person name="Guo C."/>
            <person name="Argimon S."/>
            <person name="Zhang W."/>
            <person name="Yang X."/>
            <person name="Jeffery I.B."/>
            <person name="Cooney J.C."/>
            <person name="Kagawa T.F."/>
            <person name="Liu W."/>
            <person name="Song Y."/>
            <person name="Salvetti E."/>
            <person name="Wrobel A."/>
            <person name="Rasinkangas P."/>
            <person name="Parkhill J."/>
            <person name="Rea M.C."/>
            <person name="O'Sullivan O."/>
            <person name="Ritari J."/>
            <person name="Douillard F.P."/>
            <person name="Paul Ross R."/>
            <person name="Yang R."/>
            <person name="Briner A.E."/>
            <person name="Felis G.E."/>
            <person name="de Vos W.M."/>
            <person name="Barrangou R."/>
            <person name="Klaenhammer T.R."/>
            <person name="Caufield P.W."/>
            <person name="Cui Y."/>
            <person name="Zhang H."/>
            <person name="O'Toole P.W."/>
        </authorList>
    </citation>
    <scope>NUCLEOTIDE SEQUENCE [LARGE SCALE GENOMIC DNA]</scope>
    <source>
        <strain evidence="3 4">DSM 23927</strain>
    </source>
</reference>
<dbReference type="InterPro" id="IPR008523">
    <property type="entry name" value="DUF805"/>
</dbReference>
<keyword evidence="2" id="KW-1133">Transmembrane helix</keyword>
<feature type="compositionally biased region" description="Polar residues" evidence="1">
    <location>
        <begin position="225"/>
        <end position="239"/>
    </location>
</feature>
<evidence type="ECO:0000256" key="2">
    <source>
        <dbReference type="SAM" id="Phobius"/>
    </source>
</evidence>
<keyword evidence="2" id="KW-0812">Transmembrane</keyword>
<proteinExistence type="predicted"/>
<dbReference type="STRING" id="1423727.FC34_GL000799"/>
<dbReference type="EMBL" id="AYZQ01000001">
    <property type="protein sequence ID" value="KRM73077.1"/>
    <property type="molecule type" value="Genomic_DNA"/>
</dbReference>
<sequence>MVDELMSQSTGHLEEEMMKKIMEVPGQVSFGQAFKDFWRGYIEFNGRSTRAGYWWMRLVVSVWMGILLTGTTVSVVNFGMQFFTGERSTTVITAMIVFIALLILSSLALFLPDLALSVRRSRDVGLRGRGTLVIWAVMVVLEVIVMAQRMATQLAYEGPYGRPGFAGQPWLTNWVTLVFGLIFLIMAVLPTDLFTVKAESNGFMKFFFRVKTPAGADSSAADEATQPSATAQSETSSVADPSAPTASEAPKK</sequence>
<feature type="region of interest" description="Disordered" evidence="1">
    <location>
        <begin position="218"/>
        <end position="252"/>
    </location>
</feature>
<dbReference type="Proteomes" id="UP000051672">
    <property type="component" value="Unassembled WGS sequence"/>
</dbReference>
<accession>A0A0R2B215</accession>
<name>A0A0R2B215_9LACO</name>
<keyword evidence="4" id="KW-1185">Reference proteome</keyword>
<evidence type="ECO:0000313" key="4">
    <source>
        <dbReference type="Proteomes" id="UP000051672"/>
    </source>
</evidence>
<dbReference type="GO" id="GO:0016020">
    <property type="term" value="C:membrane"/>
    <property type="evidence" value="ECO:0007669"/>
    <property type="project" value="InterPro"/>
</dbReference>
<gene>
    <name evidence="3" type="ORF">FC34_GL000799</name>
</gene>
<evidence type="ECO:0000313" key="3">
    <source>
        <dbReference type="EMBL" id="KRM73077.1"/>
    </source>
</evidence>
<organism evidence="3 4">
    <name type="scientific">Lacticaseibacillus brantae DSM 23927</name>
    <dbReference type="NCBI Taxonomy" id="1423727"/>
    <lineage>
        <taxon>Bacteria</taxon>
        <taxon>Bacillati</taxon>
        <taxon>Bacillota</taxon>
        <taxon>Bacilli</taxon>
        <taxon>Lactobacillales</taxon>
        <taxon>Lactobacillaceae</taxon>
        <taxon>Lacticaseibacillus</taxon>
    </lineage>
</organism>
<comment type="caution">
    <text evidence="3">The sequence shown here is derived from an EMBL/GenBank/DDBJ whole genome shotgun (WGS) entry which is preliminary data.</text>
</comment>
<feature type="transmembrane region" description="Helical" evidence="2">
    <location>
        <begin position="91"/>
        <end position="111"/>
    </location>
</feature>
<keyword evidence="2" id="KW-0472">Membrane</keyword>
<evidence type="ECO:0008006" key="5">
    <source>
        <dbReference type="Google" id="ProtNLM"/>
    </source>
</evidence>
<dbReference type="Pfam" id="PF05656">
    <property type="entry name" value="DUF805"/>
    <property type="match status" value="1"/>
</dbReference>
<evidence type="ECO:0000256" key="1">
    <source>
        <dbReference type="SAM" id="MobiDB-lite"/>
    </source>
</evidence>
<dbReference type="PATRIC" id="fig|1423727.3.peg.806"/>